<comment type="caution">
    <text evidence="1">The sequence shown here is derived from an EMBL/GenBank/DDBJ whole genome shotgun (WGS) entry which is preliminary data.</text>
</comment>
<protein>
    <submittedName>
        <fullName evidence="1">Uncharacterized protein</fullName>
    </submittedName>
</protein>
<name>A0A392UEY0_9FABA</name>
<accession>A0A392UEY0</accession>
<dbReference type="Proteomes" id="UP000265520">
    <property type="component" value="Unassembled WGS sequence"/>
</dbReference>
<dbReference type="EMBL" id="LXQA010810531">
    <property type="protein sequence ID" value="MCI72099.1"/>
    <property type="molecule type" value="Genomic_DNA"/>
</dbReference>
<dbReference type="AlphaFoldDB" id="A0A392UEY0"/>
<keyword evidence="2" id="KW-1185">Reference proteome</keyword>
<sequence>DVDIQAISHPMWDIQHTSSCSGKNIWSVTRVVDSK</sequence>
<feature type="non-terminal residue" evidence="1">
    <location>
        <position position="1"/>
    </location>
</feature>
<organism evidence="1 2">
    <name type="scientific">Trifolium medium</name>
    <dbReference type="NCBI Taxonomy" id="97028"/>
    <lineage>
        <taxon>Eukaryota</taxon>
        <taxon>Viridiplantae</taxon>
        <taxon>Streptophyta</taxon>
        <taxon>Embryophyta</taxon>
        <taxon>Tracheophyta</taxon>
        <taxon>Spermatophyta</taxon>
        <taxon>Magnoliopsida</taxon>
        <taxon>eudicotyledons</taxon>
        <taxon>Gunneridae</taxon>
        <taxon>Pentapetalae</taxon>
        <taxon>rosids</taxon>
        <taxon>fabids</taxon>
        <taxon>Fabales</taxon>
        <taxon>Fabaceae</taxon>
        <taxon>Papilionoideae</taxon>
        <taxon>50 kb inversion clade</taxon>
        <taxon>NPAAA clade</taxon>
        <taxon>Hologalegina</taxon>
        <taxon>IRL clade</taxon>
        <taxon>Trifolieae</taxon>
        <taxon>Trifolium</taxon>
    </lineage>
</organism>
<evidence type="ECO:0000313" key="2">
    <source>
        <dbReference type="Proteomes" id="UP000265520"/>
    </source>
</evidence>
<proteinExistence type="predicted"/>
<reference evidence="1 2" key="1">
    <citation type="journal article" date="2018" name="Front. Plant Sci.">
        <title>Red Clover (Trifolium pratense) and Zigzag Clover (T. medium) - A Picture of Genomic Similarities and Differences.</title>
        <authorList>
            <person name="Dluhosova J."/>
            <person name="Istvanek J."/>
            <person name="Nedelnik J."/>
            <person name="Repkova J."/>
        </authorList>
    </citation>
    <scope>NUCLEOTIDE SEQUENCE [LARGE SCALE GENOMIC DNA]</scope>
    <source>
        <strain evidence="2">cv. 10/8</strain>
        <tissue evidence="1">Leaf</tissue>
    </source>
</reference>
<evidence type="ECO:0000313" key="1">
    <source>
        <dbReference type="EMBL" id="MCI72099.1"/>
    </source>
</evidence>